<feature type="chain" id="PRO_5045009883" description="Pectinesterase" evidence="5">
    <location>
        <begin position="23"/>
        <end position="625"/>
    </location>
</feature>
<comment type="similarity">
    <text evidence="1">Belongs to the pectinesterase family.</text>
</comment>
<feature type="active site" evidence="4">
    <location>
        <position position="482"/>
    </location>
</feature>
<feature type="domain" description="BD-FAE-like" evidence="7">
    <location>
        <begin position="77"/>
        <end position="258"/>
    </location>
</feature>
<dbReference type="InterPro" id="IPR011050">
    <property type="entry name" value="Pectin_lyase_fold/virulence"/>
</dbReference>
<dbReference type="RefSeq" id="WP_302884348.1">
    <property type="nucleotide sequence ID" value="NZ_JAUMIT010000004.1"/>
</dbReference>
<accession>A0ABT8VSY7</accession>
<evidence type="ECO:0000259" key="7">
    <source>
        <dbReference type="Pfam" id="PF20434"/>
    </source>
</evidence>
<dbReference type="EC" id="3.1.1.11" evidence="5"/>
<dbReference type="Pfam" id="PF01095">
    <property type="entry name" value="Pectinesterase"/>
    <property type="match status" value="1"/>
</dbReference>
<dbReference type="InterPro" id="IPR033131">
    <property type="entry name" value="Pectinesterase_Asp_AS"/>
</dbReference>
<comment type="catalytic activity">
    <reaction evidence="5">
        <text>[(1-&gt;4)-alpha-D-galacturonosyl methyl ester](n) + n H2O = [(1-&gt;4)-alpha-D-galacturonosyl](n) + n methanol + n H(+)</text>
        <dbReference type="Rhea" id="RHEA:22380"/>
        <dbReference type="Rhea" id="RHEA-COMP:14570"/>
        <dbReference type="Rhea" id="RHEA-COMP:14573"/>
        <dbReference type="ChEBI" id="CHEBI:15377"/>
        <dbReference type="ChEBI" id="CHEBI:15378"/>
        <dbReference type="ChEBI" id="CHEBI:17790"/>
        <dbReference type="ChEBI" id="CHEBI:140522"/>
        <dbReference type="ChEBI" id="CHEBI:140523"/>
        <dbReference type="EC" id="3.1.1.11"/>
    </reaction>
</comment>
<proteinExistence type="inferred from homology"/>
<evidence type="ECO:0000313" key="8">
    <source>
        <dbReference type="EMBL" id="MDO3695089.1"/>
    </source>
</evidence>
<dbReference type="InterPro" id="IPR012334">
    <property type="entry name" value="Pectin_lyas_fold"/>
</dbReference>
<comment type="pathway">
    <text evidence="5">Glycan metabolism; pectin degradation; 2-dehydro-3-deoxy-D-gluconate from pectin: step 1/5.</text>
</comment>
<dbReference type="Proteomes" id="UP001168642">
    <property type="component" value="Unassembled WGS sequence"/>
</dbReference>
<sequence length="625" mass="70888">MKNSCKILRILCFIIISGNTFAQKEKVDIRPYTIETTYNKLKKYYDFISPIALTNSEDVLVDDHIVYKKTTTSNLELDVFYPKQHKEKKLPGVLLVHGGGWVSGERENLSPLAEKLAEHGYVAVVASYRLGPEAIYPAAMLDLKDALRWMKEHSEKYHLDVNRIASLGGSAGAHLAMQLGVTPNSKIYKEENEKTSTSIQAIVNIDGVASFVHPETGKGALLDFWLGGTFKDSLEVWKEASPLEHVTKNTPPTIFINSAQPRFHAGRDTYVELLDRYRIYNEVHTLPNTPHSFWLMNPWFETTLRYTVDFLDKMLKDPYKEPYKTITVAQDGTGEFNSIQEAVNSVRAFGPSEVLINIKDGVYREKIVIPSFMHKVTLKGQSKENTVITFDDYAGKVSQITQKKYGTFDSYTLLVLGADVHLENLTVKNESCHQGQAVALHVEGDRFVAKNCRIVGCQDTLYTATEGGRQYYEDCFIEGTTDFIFGQATVVFEKCIINSVSDSYITAAATPRNQEFGYVFFNCKLTSNKNVHKVYLGRPWRSYAKTVFINTEMGDHILPVGWHAWPGDKMFPNKEKTTFYAEYKSVGKGASPDTRVNWSHQLSNYELDKYTFKNIFKGWVPVLKE</sequence>
<gene>
    <name evidence="8" type="ORF">QVZ41_09560</name>
</gene>
<dbReference type="EMBL" id="JAUMIT010000004">
    <property type="protein sequence ID" value="MDO3695089.1"/>
    <property type="molecule type" value="Genomic_DNA"/>
</dbReference>
<evidence type="ECO:0000256" key="4">
    <source>
        <dbReference type="PROSITE-ProRule" id="PRU10040"/>
    </source>
</evidence>
<keyword evidence="9" id="KW-1185">Reference proteome</keyword>
<feature type="domain" description="Pectinesterase catalytic" evidence="6">
    <location>
        <begin position="326"/>
        <end position="617"/>
    </location>
</feature>
<protein>
    <recommendedName>
        <fullName evidence="5">Pectinesterase</fullName>
        <ecNumber evidence="5">3.1.1.11</ecNumber>
    </recommendedName>
</protein>
<evidence type="ECO:0000256" key="2">
    <source>
        <dbReference type="ARBA" id="ARBA00022801"/>
    </source>
</evidence>
<keyword evidence="5" id="KW-0732">Signal</keyword>
<dbReference type="Pfam" id="PF20434">
    <property type="entry name" value="BD-FAE"/>
    <property type="match status" value="1"/>
</dbReference>
<dbReference type="InterPro" id="IPR029058">
    <property type="entry name" value="AB_hydrolase_fold"/>
</dbReference>
<feature type="signal peptide" evidence="5">
    <location>
        <begin position="1"/>
        <end position="22"/>
    </location>
</feature>
<dbReference type="InterPro" id="IPR000070">
    <property type="entry name" value="Pectinesterase_cat"/>
</dbReference>
<dbReference type="Gene3D" id="3.40.50.1820">
    <property type="entry name" value="alpha/beta hydrolase"/>
    <property type="match status" value="1"/>
</dbReference>
<dbReference type="SUPFAM" id="SSF51126">
    <property type="entry name" value="Pectin lyase-like"/>
    <property type="match status" value="1"/>
</dbReference>
<evidence type="ECO:0000256" key="3">
    <source>
        <dbReference type="ARBA" id="ARBA00023085"/>
    </source>
</evidence>
<comment type="caution">
    <text evidence="8">The sequence shown here is derived from an EMBL/GenBank/DDBJ whole genome shotgun (WGS) entry which is preliminary data.</text>
</comment>
<organism evidence="8 9">
    <name type="scientific">Wenyingzhuangia gilva</name>
    <dbReference type="NCBI Taxonomy" id="3057677"/>
    <lineage>
        <taxon>Bacteria</taxon>
        <taxon>Pseudomonadati</taxon>
        <taxon>Bacteroidota</taxon>
        <taxon>Flavobacteriia</taxon>
        <taxon>Flavobacteriales</taxon>
        <taxon>Flavobacteriaceae</taxon>
        <taxon>Wenyingzhuangia</taxon>
    </lineage>
</organism>
<evidence type="ECO:0000256" key="5">
    <source>
        <dbReference type="RuleBase" id="RU000589"/>
    </source>
</evidence>
<keyword evidence="2 5" id="KW-0378">Hydrolase</keyword>
<dbReference type="PROSITE" id="PS00503">
    <property type="entry name" value="PECTINESTERASE_2"/>
    <property type="match status" value="1"/>
</dbReference>
<dbReference type="PANTHER" id="PTHR31321:SF57">
    <property type="entry name" value="PECTINESTERASE 53-RELATED"/>
    <property type="match status" value="1"/>
</dbReference>
<dbReference type="PANTHER" id="PTHR31321">
    <property type="entry name" value="ACYL-COA THIOESTER HYDROLASE YBHC-RELATED"/>
    <property type="match status" value="1"/>
</dbReference>
<dbReference type="Gene3D" id="2.160.20.10">
    <property type="entry name" value="Single-stranded right-handed beta-helix, Pectin lyase-like"/>
    <property type="match status" value="1"/>
</dbReference>
<evidence type="ECO:0000259" key="6">
    <source>
        <dbReference type="Pfam" id="PF01095"/>
    </source>
</evidence>
<keyword evidence="3 5" id="KW-0063">Aspartyl esterase</keyword>
<name>A0ABT8VSY7_9FLAO</name>
<reference evidence="8" key="1">
    <citation type="submission" date="2023-07" db="EMBL/GenBank/DDBJ databases">
        <title>Wenyingzhuangia sp. chi5 genome sequencing and assembly.</title>
        <authorList>
            <person name="Park S."/>
        </authorList>
    </citation>
    <scope>NUCLEOTIDE SEQUENCE</scope>
    <source>
        <strain evidence="8">Chi5</strain>
    </source>
</reference>
<dbReference type="SUPFAM" id="SSF53474">
    <property type="entry name" value="alpha/beta-Hydrolases"/>
    <property type="match status" value="1"/>
</dbReference>
<evidence type="ECO:0000256" key="1">
    <source>
        <dbReference type="ARBA" id="ARBA00008891"/>
    </source>
</evidence>
<dbReference type="InterPro" id="IPR049492">
    <property type="entry name" value="BD-FAE-like_dom"/>
</dbReference>
<evidence type="ECO:0000313" key="9">
    <source>
        <dbReference type="Proteomes" id="UP001168642"/>
    </source>
</evidence>